<dbReference type="Gramene" id="KCW85718">
    <property type="protein sequence ID" value="KCW85718"/>
    <property type="gene ID" value="EUGRSUZ_B02483"/>
</dbReference>
<dbReference type="AlphaFoldDB" id="A0A059D5E4"/>
<accession>A0A059D5E4</accession>
<name>A0A059D5E4_EUCGR</name>
<dbReference type="PANTHER" id="PTHR47584:SF19">
    <property type="entry name" value="L10-INTERACTING MYB DOMAIN-CONTAINING PROTEIN-LIKE"/>
    <property type="match status" value="1"/>
</dbReference>
<gene>
    <name evidence="3" type="ORF">EUGRSUZ_B02483</name>
</gene>
<feature type="region of interest" description="Disordered" evidence="1">
    <location>
        <begin position="150"/>
        <end position="173"/>
    </location>
</feature>
<dbReference type="EMBL" id="KK198754">
    <property type="protein sequence ID" value="KCW85718.1"/>
    <property type="molecule type" value="Genomic_DNA"/>
</dbReference>
<dbReference type="PANTHER" id="PTHR47584">
    <property type="match status" value="1"/>
</dbReference>
<dbReference type="OrthoDB" id="686198at2759"/>
<evidence type="ECO:0000313" key="3">
    <source>
        <dbReference type="EMBL" id="KCW85719.1"/>
    </source>
</evidence>
<sequence length="294" mass="32927">MASENQTFSAKWSAKWTESVTNILVNLLVDEVKKGNRTSSTYNKAGWKNIQTEFIKQTGFQYSMVQLKNKVNKLRKQYGSFKKLISQSGFGWDNVKKTVTVDDPSIWESHIKDNVDWAKFKKHGFPQYPKLCIVFDGTYVSGDCTNVEDLTMSEENDNGGGNADGDNGGGNTDDFSEYHIDERVFTSDSAPTKRRRSNQSERISNQSAIADTCKAIQDYFKARASQFVSGSATSVVTPPPVDPFSISAMMDVLLSMDGLKQDLYNKAVERACDSAPWREAFIKSSPERRIGLLQ</sequence>
<dbReference type="InterPro" id="IPR024752">
    <property type="entry name" value="Myb/SANT-like_dom"/>
</dbReference>
<dbReference type="InterPro" id="IPR045026">
    <property type="entry name" value="LIMYB"/>
</dbReference>
<organism evidence="3">
    <name type="scientific">Eucalyptus grandis</name>
    <name type="common">Flooded gum</name>
    <dbReference type="NCBI Taxonomy" id="71139"/>
    <lineage>
        <taxon>Eukaryota</taxon>
        <taxon>Viridiplantae</taxon>
        <taxon>Streptophyta</taxon>
        <taxon>Embryophyta</taxon>
        <taxon>Tracheophyta</taxon>
        <taxon>Spermatophyta</taxon>
        <taxon>Magnoliopsida</taxon>
        <taxon>eudicotyledons</taxon>
        <taxon>Gunneridae</taxon>
        <taxon>Pentapetalae</taxon>
        <taxon>rosids</taxon>
        <taxon>malvids</taxon>
        <taxon>Myrtales</taxon>
        <taxon>Myrtaceae</taxon>
        <taxon>Myrtoideae</taxon>
        <taxon>Eucalypteae</taxon>
        <taxon>Eucalyptus</taxon>
    </lineage>
</organism>
<dbReference type="OMA" id="IKMFKDV"/>
<feature type="compositionally biased region" description="Gly residues" evidence="1">
    <location>
        <begin position="158"/>
        <end position="171"/>
    </location>
</feature>
<dbReference type="Gramene" id="KCW85719">
    <property type="protein sequence ID" value="KCW85719"/>
    <property type="gene ID" value="EUGRSUZ_B02483"/>
</dbReference>
<dbReference type="Pfam" id="PF12776">
    <property type="entry name" value="Myb_DNA-bind_3"/>
    <property type="match status" value="1"/>
</dbReference>
<proteinExistence type="predicted"/>
<evidence type="ECO:0000256" key="1">
    <source>
        <dbReference type="SAM" id="MobiDB-lite"/>
    </source>
</evidence>
<reference evidence="3" key="1">
    <citation type="submission" date="2013-07" db="EMBL/GenBank/DDBJ databases">
        <title>The genome of Eucalyptus grandis.</title>
        <authorList>
            <person name="Schmutz J."/>
            <person name="Hayes R."/>
            <person name="Myburg A."/>
            <person name="Tuskan G."/>
            <person name="Grattapaglia D."/>
            <person name="Rokhsar D.S."/>
        </authorList>
    </citation>
    <scope>NUCLEOTIDE SEQUENCE</scope>
    <source>
        <tissue evidence="3">Leaf extractions</tissue>
    </source>
</reference>
<dbReference type="EMBL" id="KK198754">
    <property type="protein sequence ID" value="KCW85719.1"/>
    <property type="molecule type" value="Genomic_DNA"/>
</dbReference>
<protein>
    <recommendedName>
        <fullName evidence="2">Myb/SANT-like domain-containing protein</fullName>
    </recommendedName>
</protein>
<evidence type="ECO:0000259" key="2">
    <source>
        <dbReference type="Pfam" id="PF12776"/>
    </source>
</evidence>
<feature type="region of interest" description="Disordered" evidence="1">
    <location>
        <begin position="186"/>
        <end position="206"/>
    </location>
</feature>
<dbReference type="eggNOG" id="ENOG502QT6E">
    <property type="taxonomic scope" value="Eukaryota"/>
</dbReference>
<feature type="domain" description="Myb/SANT-like" evidence="2">
    <location>
        <begin position="15"/>
        <end position="109"/>
    </location>
</feature>
<dbReference type="KEGG" id="egr:104432858"/>